<reference evidence="2" key="1">
    <citation type="submission" date="2017-12" db="EMBL/GenBank/DDBJ databases">
        <title>Gene loss provides genomic basis for host adaptation in cereal stripe rust fungi.</title>
        <authorList>
            <person name="Xia C."/>
        </authorList>
    </citation>
    <scope>NUCLEOTIDE SEQUENCE [LARGE SCALE GENOMIC DNA]</scope>
    <source>
        <strain evidence="2">93-210</strain>
    </source>
</reference>
<protein>
    <submittedName>
        <fullName evidence="2">Uncharacterized protein</fullName>
    </submittedName>
</protein>
<proteinExistence type="predicted"/>
<dbReference type="EMBL" id="PKSL01000002">
    <property type="protein sequence ID" value="POW17737.1"/>
    <property type="molecule type" value="Genomic_DNA"/>
</dbReference>
<dbReference type="Proteomes" id="UP000239156">
    <property type="component" value="Unassembled WGS sequence"/>
</dbReference>
<dbReference type="VEuPathDB" id="FungiDB:PSHT_11194"/>
<evidence type="ECO:0000256" key="1">
    <source>
        <dbReference type="SAM" id="MobiDB-lite"/>
    </source>
</evidence>
<dbReference type="VEuPathDB" id="FungiDB:PSHT_14224"/>
<dbReference type="AlphaFoldDB" id="A0A2S4W7T4"/>
<accession>A0A2S4W7T4</accession>
<sequence length="578" mass="66531">MIILDMVDSTQKALFESGKQLQHEADGFPRMWTVAILPRILSKISHPDKFALGKNTSSQMSILSTALHPPNHVWNNVSARFDNILNIQAEFRRVLSAILSATKSISRRRDLESIATEDHSLKEFKYYIISNLERRVEYLFFRISGMLDEASTIIEQLNHIPSCTKQHQSRKSMALNGVYWAIKDSFKWLNKSDLDLAQRNWAHLLDRLEVDDTVWRRHGKSRRSVTQMRPSIATSPDKKSSSLIPNQTIRMYCRFFAMFLFLQMANAAPISPSETAPKAPAGRPDPCQIARDATVTPRNRWADQSAAALRGLISSLESPITPHFPHRHAPHSVRSTADAVPSMPVMLMFLMIWSREMVDSAQKTLVERREKLRRKAGISHSQRFIKTVNLISSSMTDKAKASLDLVMKGFEKLSHRWLRAKVRGENPPKDTLKDLSPEQIRSRQDHIKRLNSTFLPGLEHRVDNLSKALHPPNHVWNHMSRRFDNILSVQTEIDLMLREILSATQSIGRRRDLQSITTEDQYLNEFKYYIISSFEHRVHRLFFYVGEMADQALEVVRELDPSPVPKAKLFSIERKMVV</sequence>
<feature type="compositionally biased region" description="Polar residues" evidence="1">
    <location>
        <begin position="224"/>
        <end position="234"/>
    </location>
</feature>
<keyword evidence="3" id="KW-1185">Reference proteome</keyword>
<gene>
    <name evidence="2" type="ORF">PSTT_00355</name>
</gene>
<dbReference type="VEuPathDB" id="FungiDB:PSHT_11195"/>
<evidence type="ECO:0000313" key="2">
    <source>
        <dbReference type="EMBL" id="POW17737.1"/>
    </source>
</evidence>
<dbReference type="PANTHER" id="PTHR33069">
    <property type="entry name" value="CHROMOSOME 7, WHOLE GENOME SHOTGUN SEQUENCE-RELATED"/>
    <property type="match status" value="1"/>
</dbReference>
<comment type="caution">
    <text evidence="2">The sequence shown here is derived from an EMBL/GenBank/DDBJ whole genome shotgun (WGS) entry which is preliminary data.</text>
</comment>
<dbReference type="VEuPathDB" id="FungiDB:PSTT_00355"/>
<evidence type="ECO:0000313" key="3">
    <source>
        <dbReference type="Proteomes" id="UP000239156"/>
    </source>
</evidence>
<feature type="region of interest" description="Disordered" evidence="1">
    <location>
        <begin position="221"/>
        <end position="240"/>
    </location>
</feature>
<dbReference type="PANTHER" id="PTHR33069:SF3">
    <property type="entry name" value="DYNEIN HEAVY CHAIN TAIL DOMAIN-CONTAINING PROTEIN"/>
    <property type="match status" value="1"/>
</dbReference>
<organism evidence="2 3">
    <name type="scientific">Puccinia striiformis</name>
    <dbReference type="NCBI Taxonomy" id="27350"/>
    <lineage>
        <taxon>Eukaryota</taxon>
        <taxon>Fungi</taxon>
        <taxon>Dikarya</taxon>
        <taxon>Basidiomycota</taxon>
        <taxon>Pucciniomycotina</taxon>
        <taxon>Pucciniomycetes</taxon>
        <taxon>Pucciniales</taxon>
        <taxon>Pucciniaceae</taxon>
        <taxon>Puccinia</taxon>
    </lineage>
</organism>
<name>A0A2S4W7T4_9BASI</name>